<sequence>MASSTRAQTEFYLIGRSEPMLGGAKLPNTRQVIAYFFHRHFNLKEGIRTSSKASCEAVLEFWAKANIPVQAKQHVITKIEKVFAHWKALQKHSRRTTAAHKAKEGEFLASLGALFDIAHQNAMNMMTIQEDKDFLLAQREDDRRGVLGSVDRILVQKNKKAEKRSIAAERRHQRATVEKEAFMSKAVITSSSSSSTDTDSDPEHGVGRPLEAVVPVPPPAKRARVANIVTPRLAAALDRTKTSSRCATFILAEAASSLGHNIEDLNINYSSIHRKRIEYRTQAHATPKLKDELQDVPLIVHWDGKLMKDITGNQHVDRLPVLISGNGTGQLLCVAKLPSGRGNEQANAILSALKDWGLEDRIAGMGFDTTASNTGKYSGTCVILQQKLTKDLLHLACRHHVLELVLGAAFTASMGTMSGPDVLLFKRFQQHWHIIDHGPGSISPGADSAEVEPFLSSGKDNLTAFFKDVLHDKNLSLRDDYSELVELSLIFLGGTPPRGLRLLTPGPMHHARWMSKAIYSLKVWMLRTQFKLTPREEKGLRDICIFVVLLYVKAWIRAPLAAVAPQQDLEMLKAMAGYHNKTIAKATASKLSHHLWYLSEELVAMALFDPLVSTTTKRAMVEAISNKEGAEEPPKRINLKEDSVSSSRLEDFCSKNSKSLFTKLGLPYSFLLSDPETWESNIDFKTASSVISNLKVVNDNAERGVALIQEYNCHLTRDEDQLQFLLQVVSEHRLKYPDSRKKTLLRHQ</sequence>
<reference evidence="2" key="1">
    <citation type="submission" date="2017-11" db="EMBL/GenBank/DDBJ databases">
        <title>The sensing device of the deep-sea amphipod.</title>
        <authorList>
            <person name="Kobayashi H."/>
            <person name="Nagahama T."/>
            <person name="Arai W."/>
            <person name="Sasagawa Y."/>
            <person name="Umeda M."/>
            <person name="Hayashi T."/>
            <person name="Nikaido I."/>
            <person name="Watanabe H."/>
            <person name="Oguri K."/>
            <person name="Kitazato H."/>
            <person name="Fujioka K."/>
            <person name="Kido Y."/>
            <person name="Takami H."/>
        </authorList>
    </citation>
    <scope>NUCLEOTIDE SEQUENCE</scope>
    <source>
        <tissue evidence="2">Whole body</tissue>
    </source>
</reference>
<evidence type="ECO:0000256" key="1">
    <source>
        <dbReference type="SAM" id="MobiDB-lite"/>
    </source>
</evidence>
<dbReference type="PANTHER" id="PTHR46113:SF1">
    <property type="entry name" value="PEPTIDASE M17 LEUCYL AMINOPEPTIDASE N-TERMINAL DOMAIN-CONTAINING PROTEIN"/>
    <property type="match status" value="1"/>
</dbReference>
<name>A0A6A7G395_9CRUS</name>
<organism evidence="2">
    <name type="scientific">Hirondellea gigas</name>
    <dbReference type="NCBI Taxonomy" id="1518452"/>
    <lineage>
        <taxon>Eukaryota</taxon>
        <taxon>Metazoa</taxon>
        <taxon>Ecdysozoa</taxon>
        <taxon>Arthropoda</taxon>
        <taxon>Crustacea</taxon>
        <taxon>Multicrustacea</taxon>
        <taxon>Malacostraca</taxon>
        <taxon>Eumalacostraca</taxon>
        <taxon>Peracarida</taxon>
        <taxon>Amphipoda</taxon>
        <taxon>Amphilochidea</taxon>
        <taxon>Lysianassida</taxon>
        <taxon>Lysianassidira</taxon>
        <taxon>Lysianassoidea</taxon>
        <taxon>Lysianassidae</taxon>
        <taxon>Hirondellea</taxon>
    </lineage>
</organism>
<protein>
    <submittedName>
        <fullName evidence="2">Uncharacterized protein</fullName>
    </submittedName>
</protein>
<dbReference type="PANTHER" id="PTHR46113">
    <property type="entry name" value="SNAC DOMAIN-CONTAINING PROTEIN"/>
    <property type="match status" value="1"/>
</dbReference>
<accession>A0A6A7G395</accession>
<proteinExistence type="evidence at transcript level"/>
<evidence type="ECO:0000313" key="2">
    <source>
        <dbReference type="EMBL" id="LAC25300.1"/>
    </source>
</evidence>
<dbReference type="EMBL" id="IACT01006162">
    <property type="protein sequence ID" value="LAC25300.1"/>
    <property type="molecule type" value="mRNA"/>
</dbReference>
<dbReference type="AlphaFoldDB" id="A0A6A7G395"/>
<feature type="region of interest" description="Disordered" evidence="1">
    <location>
        <begin position="186"/>
        <end position="215"/>
    </location>
</feature>